<sequence>MGRQKKPNTSDLWASGIAPFFQLRNPDPTRSSSTGPSRVHQTRKRAVTAAAAEAKAPAIWATKRAMHSSGGEMEAMDKAMRDKRMEEREKREAVMEERMAKKEEEEEAEKAKKAAMIKAAKEFVEATGRKILKKRGEPQDPWDQFRGFWTSVWGEGGYFGKFEDETSIPPMRFTFSGDGSTKNTLQFFSVKVAEIDQSLQWPLDVYGFFSVRDVVDHKRNMIFSCDRDNCQTISQEDPYLTLTGPTRAVVVSSDPSYFEIELKVKGTAESEDKYLSRLVMTYRTGFVDRSFTSELSTLEMAFKEIIRSVEATISVKVVGGSWPDGFRGVFCASIDDIAGLKVKLLECGDDRLPLDADGNIKLRCKVVSVGLEGLLRISVMAHCINGDQVVESHRREDVKSHEVVFEPRRSGTSSSTELKIGSCRMEVTVNWSLFSYQL</sequence>
<dbReference type="EMBL" id="LS480641">
    <property type="protein sequence ID" value="SPT18785.1"/>
    <property type="molecule type" value="Genomic_DNA"/>
</dbReference>
<evidence type="ECO:0000259" key="3">
    <source>
        <dbReference type="Pfam" id="PF20241"/>
    </source>
</evidence>
<evidence type="ECO:0000256" key="1">
    <source>
        <dbReference type="SAM" id="Coils"/>
    </source>
</evidence>
<keyword evidence="1" id="KW-0175">Coiled coil</keyword>
<reference evidence="4 5" key="1">
    <citation type="submission" date="2018-05" db="EMBL/GenBank/DDBJ databases">
        <authorList>
            <person name="Thind KAUR A."/>
        </authorList>
    </citation>
    <scope>NUCLEOTIDE SEQUENCE [LARGE SCALE GENOMIC DNA]</scope>
</reference>
<feature type="domain" description="DUF6598" evidence="3">
    <location>
        <begin position="184"/>
        <end position="429"/>
    </location>
</feature>
<proteinExistence type="predicted"/>
<accession>A0A7H4LJJ7</accession>
<gene>
    <name evidence="4" type="ORF">CAMPLR22A2D_LOCUS3398</name>
</gene>
<feature type="coiled-coil region" evidence="1">
    <location>
        <begin position="76"/>
        <end position="121"/>
    </location>
</feature>
<evidence type="ECO:0000313" key="5">
    <source>
        <dbReference type="Proteomes" id="UP000280104"/>
    </source>
</evidence>
<dbReference type="Proteomes" id="UP000280104">
    <property type="component" value="Chromosome II"/>
</dbReference>
<dbReference type="PANTHER" id="PTHR33065">
    <property type="entry name" value="OS07G0486400 PROTEIN"/>
    <property type="match status" value="1"/>
</dbReference>
<evidence type="ECO:0000313" key="4">
    <source>
        <dbReference type="EMBL" id="SPT18785.1"/>
    </source>
</evidence>
<dbReference type="PANTHER" id="PTHR33065:SF103">
    <property type="entry name" value="DUF6598 DOMAIN-CONTAINING PROTEIN"/>
    <property type="match status" value="1"/>
</dbReference>
<dbReference type="InterPro" id="IPR046533">
    <property type="entry name" value="DUF6598"/>
</dbReference>
<dbReference type="Pfam" id="PF20241">
    <property type="entry name" value="DUF6598"/>
    <property type="match status" value="1"/>
</dbReference>
<dbReference type="AlphaFoldDB" id="A0A7H4LJJ7"/>
<name>A0A7H4LJJ7_WHEAT</name>
<feature type="region of interest" description="Disordered" evidence="2">
    <location>
        <begin position="1"/>
        <end position="55"/>
    </location>
</feature>
<organism evidence="4 5">
    <name type="scientific">Triticum aestivum</name>
    <name type="common">Wheat</name>
    <dbReference type="NCBI Taxonomy" id="4565"/>
    <lineage>
        <taxon>Eukaryota</taxon>
        <taxon>Viridiplantae</taxon>
        <taxon>Streptophyta</taxon>
        <taxon>Embryophyta</taxon>
        <taxon>Tracheophyta</taxon>
        <taxon>Spermatophyta</taxon>
        <taxon>Magnoliopsida</taxon>
        <taxon>Liliopsida</taxon>
        <taxon>Poales</taxon>
        <taxon>Poaceae</taxon>
        <taxon>BOP clade</taxon>
        <taxon>Pooideae</taxon>
        <taxon>Triticodae</taxon>
        <taxon>Triticeae</taxon>
        <taxon>Triticinae</taxon>
        <taxon>Triticum</taxon>
    </lineage>
</organism>
<evidence type="ECO:0000256" key="2">
    <source>
        <dbReference type="SAM" id="MobiDB-lite"/>
    </source>
</evidence>
<protein>
    <recommendedName>
        <fullName evidence="3">DUF6598 domain-containing protein</fullName>
    </recommendedName>
</protein>